<evidence type="ECO:0000313" key="9">
    <source>
        <dbReference type="Proteomes" id="UP000236520"/>
    </source>
</evidence>
<gene>
    <name evidence="8" type="ORF">SMF913_25384</name>
</gene>
<dbReference type="AlphaFoldDB" id="A0A2J7YPQ7"/>
<dbReference type="Pfam" id="PF00067">
    <property type="entry name" value="p450"/>
    <property type="match status" value="1"/>
</dbReference>
<evidence type="ECO:0000256" key="4">
    <source>
        <dbReference type="ARBA" id="ARBA00023002"/>
    </source>
</evidence>
<evidence type="ECO:0000256" key="5">
    <source>
        <dbReference type="ARBA" id="ARBA00023004"/>
    </source>
</evidence>
<comment type="similarity">
    <text evidence="1 7">Belongs to the cytochrome P450 family.</text>
</comment>
<dbReference type="PROSITE" id="PS00086">
    <property type="entry name" value="CYTOCHROME_P450"/>
    <property type="match status" value="1"/>
</dbReference>
<dbReference type="Proteomes" id="UP000236520">
    <property type="component" value="Unassembled WGS sequence"/>
</dbReference>
<comment type="caution">
    <text evidence="8">The sequence shown here is derived from an EMBL/GenBank/DDBJ whole genome shotgun (WGS) entry which is preliminary data.</text>
</comment>
<dbReference type="InterPro" id="IPR017972">
    <property type="entry name" value="Cyt_P450_CS"/>
</dbReference>
<evidence type="ECO:0000256" key="3">
    <source>
        <dbReference type="ARBA" id="ARBA00022723"/>
    </source>
</evidence>
<evidence type="ECO:0000256" key="6">
    <source>
        <dbReference type="ARBA" id="ARBA00023033"/>
    </source>
</evidence>
<dbReference type="PRINTS" id="PR00359">
    <property type="entry name" value="BP450"/>
</dbReference>
<reference evidence="8 9" key="1">
    <citation type="submission" date="2015-09" db="EMBL/GenBank/DDBJ databases">
        <title>Genome sequence, genome mining and natural product profiling of a biocontrol bacterium Streptomyces malaysiensis F913.</title>
        <authorList>
            <person name="Xu Y."/>
            <person name="Wei J."/>
            <person name="Xie J."/>
            <person name="Li T."/>
            <person name="Zhou Z."/>
        </authorList>
    </citation>
    <scope>NUCLEOTIDE SEQUENCE [LARGE SCALE GENOMIC DNA]</scope>
    <source>
        <strain evidence="8 9">F913</strain>
    </source>
</reference>
<evidence type="ECO:0000256" key="1">
    <source>
        <dbReference type="ARBA" id="ARBA00010617"/>
    </source>
</evidence>
<keyword evidence="2 7" id="KW-0349">Heme</keyword>
<evidence type="ECO:0000313" key="8">
    <source>
        <dbReference type="EMBL" id="PNG89919.1"/>
    </source>
</evidence>
<dbReference type="InterPro" id="IPR036396">
    <property type="entry name" value="Cyt_P450_sf"/>
</dbReference>
<dbReference type="RefSeq" id="WP_102935866.1">
    <property type="nucleotide sequence ID" value="NZ_LJIW01000002.1"/>
</dbReference>
<name>A0A2J7YPQ7_STRMQ</name>
<accession>A0A2J7YPQ7</accession>
<dbReference type="InterPro" id="IPR001128">
    <property type="entry name" value="Cyt_P450"/>
</dbReference>
<dbReference type="GO" id="GO:0016705">
    <property type="term" value="F:oxidoreductase activity, acting on paired donors, with incorporation or reduction of molecular oxygen"/>
    <property type="evidence" value="ECO:0007669"/>
    <property type="project" value="InterPro"/>
</dbReference>
<dbReference type="InterPro" id="IPR002397">
    <property type="entry name" value="Cyt_P450_B"/>
</dbReference>
<keyword evidence="3 7" id="KW-0479">Metal-binding</keyword>
<dbReference type="GO" id="GO:0004497">
    <property type="term" value="F:monooxygenase activity"/>
    <property type="evidence" value="ECO:0007669"/>
    <property type="project" value="UniProtKB-KW"/>
</dbReference>
<organism evidence="8 9">
    <name type="scientific">Streptomyces malaysiensis</name>
    <dbReference type="NCBI Taxonomy" id="92644"/>
    <lineage>
        <taxon>Bacteria</taxon>
        <taxon>Bacillati</taxon>
        <taxon>Actinomycetota</taxon>
        <taxon>Actinomycetes</taxon>
        <taxon>Kitasatosporales</taxon>
        <taxon>Streptomycetaceae</taxon>
        <taxon>Streptomyces</taxon>
        <taxon>Streptomyces violaceusniger group</taxon>
    </lineage>
</organism>
<dbReference type="EMBL" id="LJIW01000002">
    <property type="protein sequence ID" value="PNG89919.1"/>
    <property type="molecule type" value="Genomic_DNA"/>
</dbReference>
<dbReference type="FunFam" id="1.10.630.10:FF:000018">
    <property type="entry name" value="Cytochrome P450 monooxygenase"/>
    <property type="match status" value="1"/>
</dbReference>
<evidence type="ECO:0000256" key="7">
    <source>
        <dbReference type="RuleBase" id="RU000461"/>
    </source>
</evidence>
<evidence type="ECO:0008006" key="10">
    <source>
        <dbReference type="Google" id="ProtNLM"/>
    </source>
</evidence>
<dbReference type="PANTHER" id="PTHR46696">
    <property type="entry name" value="P450, PUTATIVE (EUROFUNG)-RELATED"/>
    <property type="match status" value="1"/>
</dbReference>
<keyword evidence="9" id="KW-1185">Reference proteome</keyword>
<dbReference type="GO" id="GO:0005506">
    <property type="term" value="F:iron ion binding"/>
    <property type="evidence" value="ECO:0007669"/>
    <property type="project" value="InterPro"/>
</dbReference>
<keyword evidence="6 7" id="KW-0503">Monooxygenase</keyword>
<evidence type="ECO:0000256" key="2">
    <source>
        <dbReference type="ARBA" id="ARBA00022617"/>
    </source>
</evidence>
<dbReference type="GO" id="GO:0020037">
    <property type="term" value="F:heme binding"/>
    <property type="evidence" value="ECO:0007669"/>
    <property type="project" value="InterPro"/>
</dbReference>
<sequence length="393" mass="42897">MSTEVQQESKPTDRCPFDLEQGQRALLDSGVIGSYDLFGVKHWLLGSAEDVKLVTNDPRFSSAAAAGIMPDERPGWFSGMDSPEHNRYRQKIARDFTLRAARKQEEIVVGLADTCLDDIEAAGPGTDLIPGYAKRLPSQVINDLYGLTEEEGAALEAKMEAVVGATADNTDLEASARVLGEFFAHALSLVRAKRDQPGDRLLHRLAEAGDDEILLSEGEATGVFAVLLLAGHGSVQQMVGYCLYALLAHPEQQAALRTNPDLIDGAVEEMLRFLPLNTLGIPRICVEDVELHGQTIKAGDNVIPLYSSANRDPGVFDEPDTFDITRKPEQHLAFGHGIHKCPGQHLARLLIKVAVLRLFERFPDVRLAGEVPMNEHHGQFGPVELRVTWGAAA</sequence>
<dbReference type="Gene3D" id="1.10.630.10">
    <property type="entry name" value="Cytochrome P450"/>
    <property type="match status" value="1"/>
</dbReference>
<keyword evidence="5 7" id="KW-0408">Iron</keyword>
<dbReference type="SUPFAM" id="SSF48264">
    <property type="entry name" value="Cytochrome P450"/>
    <property type="match status" value="1"/>
</dbReference>
<proteinExistence type="inferred from homology"/>
<dbReference type="PANTHER" id="PTHR46696:SF6">
    <property type="entry name" value="P450, PUTATIVE (EUROFUNG)-RELATED"/>
    <property type="match status" value="1"/>
</dbReference>
<protein>
    <recommendedName>
        <fullName evidence="10">Cytochrome P450</fullName>
    </recommendedName>
</protein>
<keyword evidence="4 7" id="KW-0560">Oxidoreductase</keyword>